<comment type="caution">
    <text evidence="2">The sequence shown here is derived from an EMBL/GenBank/DDBJ whole genome shotgun (WGS) entry which is preliminary data.</text>
</comment>
<evidence type="ECO:0000313" key="3">
    <source>
        <dbReference type="Proteomes" id="UP000299102"/>
    </source>
</evidence>
<evidence type="ECO:0000256" key="1">
    <source>
        <dbReference type="SAM" id="MobiDB-lite"/>
    </source>
</evidence>
<feature type="region of interest" description="Disordered" evidence="1">
    <location>
        <begin position="84"/>
        <end position="105"/>
    </location>
</feature>
<protein>
    <submittedName>
        <fullName evidence="2">Uncharacterized protein</fullName>
    </submittedName>
</protein>
<keyword evidence="3" id="KW-1185">Reference proteome</keyword>
<proteinExistence type="predicted"/>
<dbReference type="EMBL" id="BGZK01000239">
    <property type="protein sequence ID" value="GBP30896.1"/>
    <property type="molecule type" value="Genomic_DNA"/>
</dbReference>
<reference evidence="2 3" key="1">
    <citation type="journal article" date="2019" name="Commun. Biol.">
        <title>The bagworm genome reveals a unique fibroin gene that provides high tensile strength.</title>
        <authorList>
            <person name="Kono N."/>
            <person name="Nakamura H."/>
            <person name="Ohtoshi R."/>
            <person name="Tomita M."/>
            <person name="Numata K."/>
            <person name="Arakawa K."/>
        </authorList>
    </citation>
    <scope>NUCLEOTIDE SEQUENCE [LARGE SCALE GENOMIC DNA]</scope>
</reference>
<dbReference type="AlphaFoldDB" id="A0A4C1UY04"/>
<organism evidence="2 3">
    <name type="scientific">Eumeta variegata</name>
    <name type="common">Bagworm moth</name>
    <name type="synonym">Eumeta japonica</name>
    <dbReference type="NCBI Taxonomy" id="151549"/>
    <lineage>
        <taxon>Eukaryota</taxon>
        <taxon>Metazoa</taxon>
        <taxon>Ecdysozoa</taxon>
        <taxon>Arthropoda</taxon>
        <taxon>Hexapoda</taxon>
        <taxon>Insecta</taxon>
        <taxon>Pterygota</taxon>
        <taxon>Neoptera</taxon>
        <taxon>Endopterygota</taxon>
        <taxon>Lepidoptera</taxon>
        <taxon>Glossata</taxon>
        <taxon>Ditrysia</taxon>
        <taxon>Tineoidea</taxon>
        <taxon>Psychidae</taxon>
        <taxon>Oiketicinae</taxon>
        <taxon>Eumeta</taxon>
    </lineage>
</organism>
<gene>
    <name evidence="2" type="ORF">EVAR_28535_1</name>
</gene>
<accession>A0A4C1UY04</accession>
<evidence type="ECO:0000313" key="2">
    <source>
        <dbReference type="EMBL" id="GBP30896.1"/>
    </source>
</evidence>
<sequence length="105" mass="11300">MIVELLQQECDSCAHSLSANKQGSHRRVDSYRCPWTLVTTEESPIKIMCDSVIGQCSVEDIHSIFTRAESQANASSTAQLAVSEPVAGTRAASSCSVDCSGHRAR</sequence>
<name>A0A4C1UY04_EUMVA</name>
<dbReference type="Proteomes" id="UP000299102">
    <property type="component" value="Unassembled WGS sequence"/>
</dbReference>